<keyword evidence="4 6" id="KW-1133">Transmembrane helix</keyword>
<dbReference type="GO" id="GO:0042910">
    <property type="term" value="F:xenobiotic transmembrane transporter activity"/>
    <property type="evidence" value="ECO:0007669"/>
    <property type="project" value="InterPro"/>
</dbReference>
<evidence type="ECO:0000313" key="7">
    <source>
        <dbReference type="EMBL" id="EAY26118.1"/>
    </source>
</evidence>
<dbReference type="Pfam" id="PF01554">
    <property type="entry name" value="MatE"/>
    <property type="match status" value="2"/>
</dbReference>
<feature type="transmembrane region" description="Helical" evidence="6">
    <location>
        <begin position="270"/>
        <end position="290"/>
    </location>
</feature>
<feature type="transmembrane region" description="Helical" evidence="6">
    <location>
        <begin position="311"/>
        <end position="335"/>
    </location>
</feature>
<dbReference type="CDD" id="cd13136">
    <property type="entry name" value="MATE_DinF_like"/>
    <property type="match status" value="1"/>
</dbReference>
<dbReference type="InterPro" id="IPR002528">
    <property type="entry name" value="MATE_fam"/>
</dbReference>
<keyword evidence="8" id="KW-1185">Reference proteome</keyword>
<dbReference type="NCBIfam" id="TIGR00797">
    <property type="entry name" value="matE"/>
    <property type="match status" value="1"/>
</dbReference>
<feature type="transmembrane region" description="Helical" evidence="6">
    <location>
        <begin position="37"/>
        <end position="59"/>
    </location>
</feature>
<dbReference type="PANTHER" id="PTHR42893:SF46">
    <property type="entry name" value="PROTEIN DETOXIFICATION 44, CHLOROPLASTIC"/>
    <property type="match status" value="1"/>
</dbReference>
<comment type="similarity">
    <text evidence="2">Belongs to the multi antimicrobial extrusion (MATE) (TC 2.A.66.1) family.</text>
</comment>
<dbReference type="InterPro" id="IPR044644">
    <property type="entry name" value="DinF-like"/>
</dbReference>
<organism evidence="7 8">
    <name type="scientific">Microscilla marina ATCC 23134</name>
    <dbReference type="NCBI Taxonomy" id="313606"/>
    <lineage>
        <taxon>Bacteria</taxon>
        <taxon>Pseudomonadati</taxon>
        <taxon>Bacteroidota</taxon>
        <taxon>Cytophagia</taxon>
        <taxon>Cytophagales</taxon>
        <taxon>Microscillaceae</taxon>
        <taxon>Microscilla</taxon>
    </lineage>
</organism>
<name>A1ZU05_MICM2</name>
<protein>
    <submittedName>
        <fullName evidence="7">DNA-damage-inducible protein F</fullName>
    </submittedName>
</protein>
<gene>
    <name evidence="7" type="ORF">M23134_05991</name>
</gene>
<dbReference type="OrthoDB" id="9776324at2"/>
<dbReference type="eggNOG" id="COG0534">
    <property type="taxonomic scope" value="Bacteria"/>
</dbReference>
<dbReference type="GO" id="GO:0015297">
    <property type="term" value="F:antiporter activity"/>
    <property type="evidence" value="ECO:0007669"/>
    <property type="project" value="InterPro"/>
</dbReference>
<comment type="subcellular location">
    <subcellularLocation>
        <location evidence="1">Membrane</location>
        <topology evidence="1">Multi-pass membrane protein</topology>
    </subcellularLocation>
</comment>
<evidence type="ECO:0000256" key="5">
    <source>
        <dbReference type="ARBA" id="ARBA00023136"/>
    </source>
</evidence>
<reference evidence="7 8" key="1">
    <citation type="submission" date="2007-01" db="EMBL/GenBank/DDBJ databases">
        <authorList>
            <person name="Haygood M."/>
            <person name="Podell S."/>
            <person name="Anderson C."/>
            <person name="Hopkinson B."/>
            <person name="Roe K."/>
            <person name="Barbeau K."/>
            <person name="Gaasterland T."/>
            <person name="Ferriera S."/>
            <person name="Johnson J."/>
            <person name="Kravitz S."/>
            <person name="Beeson K."/>
            <person name="Sutton G."/>
            <person name="Rogers Y.-H."/>
            <person name="Friedman R."/>
            <person name="Frazier M."/>
            <person name="Venter J.C."/>
        </authorList>
    </citation>
    <scope>NUCLEOTIDE SEQUENCE [LARGE SCALE GENOMIC DNA]</scope>
    <source>
        <strain evidence="7 8">ATCC 23134</strain>
    </source>
</reference>
<dbReference type="AlphaFoldDB" id="A1ZU05"/>
<evidence type="ECO:0000256" key="1">
    <source>
        <dbReference type="ARBA" id="ARBA00004141"/>
    </source>
</evidence>
<dbReference type="EMBL" id="AAWS01000038">
    <property type="protein sequence ID" value="EAY26118.1"/>
    <property type="molecule type" value="Genomic_DNA"/>
</dbReference>
<feature type="transmembrane region" description="Helical" evidence="6">
    <location>
        <begin position="124"/>
        <end position="142"/>
    </location>
</feature>
<feature type="transmembrane region" description="Helical" evidence="6">
    <location>
        <begin position="347"/>
        <end position="369"/>
    </location>
</feature>
<sequence>MNKKILNLAIPNIISNVSVPLLSMVDLMLMGHLESEAYIGAVALGGMIFNFIFWGLGFLRMGTTGFTAQALGNRRLDESVMTLVRALAVAMLAALIILLLQAPLAHVSFMLIQGSNEVEHIARSYFYIRIYAAPAALGLYAFNGWFLGMQNAKAPLFISVLVNVANIGLNYLLVVRWGMKAEGVALGTVIAQYMGFLAAIGIFSWRYRKLFKYIVLKKAFQKTDLWIFFKVNNDIFIRTLALISTFSFFYAESAKYGDQMLAVNSLLMQFLSLMAYGVDGFAFAAESLVGKAIGAKDGSLLHKSIRYIFRWGIGLAGVFSLTYWVAGEAVLAIMTDKTQVIALAGEFMPWVVLAPLVNAFCFIWDGIYIGATASKAMRNTTIIATFVVFLPVYCSTQYWWQNHGLWFAFTLFMATRGIGLAWLAKRYIRIY</sequence>
<keyword evidence="3 6" id="KW-0812">Transmembrane</keyword>
<evidence type="ECO:0000256" key="3">
    <source>
        <dbReference type="ARBA" id="ARBA00022692"/>
    </source>
</evidence>
<feature type="transmembrane region" description="Helical" evidence="6">
    <location>
        <begin position="12"/>
        <end position="31"/>
    </location>
</feature>
<feature type="transmembrane region" description="Helical" evidence="6">
    <location>
        <begin position="185"/>
        <end position="205"/>
    </location>
</feature>
<feature type="transmembrane region" description="Helical" evidence="6">
    <location>
        <begin position="225"/>
        <end position="250"/>
    </location>
</feature>
<comment type="caution">
    <text evidence="7">The sequence shown here is derived from an EMBL/GenBank/DDBJ whole genome shotgun (WGS) entry which is preliminary data.</text>
</comment>
<keyword evidence="5 6" id="KW-0472">Membrane</keyword>
<feature type="transmembrane region" description="Helical" evidence="6">
    <location>
        <begin position="80"/>
        <end position="104"/>
    </location>
</feature>
<proteinExistence type="inferred from homology"/>
<feature type="transmembrane region" description="Helical" evidence="6">
    <location>
        <begin position="406"/>
        <end position="424"/>
    </location>
</feature>
<dbReference type="PANTHER" id="PTHR42893">
    <property type="entry name" value="PROTEIN DETOXIFICATION 44, CHLOROPLASTIC-RELATED"/>
    <property type="match status" value="1"/>
</dbReference>
<evidence type="ECO:0000256" key="4">
    <source>
        <dbReference type="ARBA" id="ARBA00022989"/>
    </source>
</evidence>
<dbReference type="RefSeq" id="WP_002701521.1">
    <property type="nucleotide sequence ID" value="NZ_AAWS01000038.1"/>
</dbReference>
<feature type="transmembrane region" description="Helical" evidence="6">
    <location>
        <begin position="381"/>
        <end position="400"/>
    </location>
</feature>
<dbReference type="GO" id="GO:0005886">
    <property type="term" value="C:plasma membrane"/>
    <property type="evidence" value="ECO:0007669"/>
    <property type="project" value="TreeGrafter"/>
</dbReference>
<evidence type="ECO:0000313" key="8">
    <source>
        <dbReference type="Proteomes" id="UP000004095"/>
    </source>
</evidence>
<accession>A1ZU05</accession>
<evidence type="ECO:0000256" key="2">
    <source>
        <dbReference type="ARBA" id="ARBA00010199"/>
    </source>
</evidence>
<feature type="transmembrane region" description="Helical" evidence="6">
    <location>
        <begin position="154"/>
        <end position="173"/>
    </location>
</feature>
<evidence type="ECO:0000256" key="6">
    <source>
        <dbReference type="SAM" id="Phobius"/>
    </source>
</evidence>
<dbReference type="Proteomes" id="UP000004095">
    <property type="component" value="Unassembled WGS sequence"/>
</dbReference>